<name>A0A0A9UEC0_ARUDO</name>
<accession>A0A0A9UEC0</accession>
<reference evidence="2" key="1">
    <citation type="submission" date="2014-09" db="EMBL/GenBank/DDBJ databases">
        <authorList>
            <person name="Magalhaes I.L.F."/>
            <person name="Oliveira U."/>
            <person name="Santos F.R."/>
            <person name="Vidigal T.H.D.A."/>
            <person name="Brescovit A.D."/>
            <person name="Santos A.J."/>
        </authorList>
    </citation>
    <scope>NUCLEOTIDE SEQUENCE</scope>
    <source>
        <tissue evidence="2">Shoot tissue taken approximately 20 cm above the soil surface</tissue>
    </source>
</reference>
<evidence type="ECO:0000256" key="1">
    <source>
        <dbReference type="SAM" id="MobiDB-lite"/>
    </source>
</evidence>
<protein>
    <submittedName>
        <fullName evidence="2">Uncharacterized protein</fullName>
    </submittedName>
</protein>
<feature type="region of interest" description="Disordered" evidence="1">
    <location>
        <begin position="1"/>
        <end position="36"/>
    </location>
</feature>
<dbReference type="EMBL" id="GBRH01282364">
    <property type="protein sequence ID" value="JAD15531.1"/>
    <property type="molecule type" value="Transcribed_RNA"/>
</dbReference>
<evidence type="ECO:0000313" key="2">
    <source>
        <dbReference type="EMBL" id="JAD15531.1"/>
    </source>
</evidence>
<sequence>MGRAVAREAGRRPQRGSGKAGAAGWEAMGWSGPGRA</sequence>
<reference evidence="2" key="2">
    <citation type="journal article" date="2015" name="Data Brief">
        <title>Shoot transcriptome of the giant reed, Arundo donax.</title>
        <authorList>
            <person name="Barrero R.A."/>
            <person name="Guerrero F.D."/>
            <person name="Moolhuijzen P."/>
            <person name="Goolsby J.A."/>
            <person name="Tidwell J."/>
            <person name="Bellgard S.E."/>
            <person name="Bellgard M.I."/>
        </authorList>
    </citation>
    <scope>NUCLEOTIDE SEQUENCE</scope>
    <source>
        <tissue evidence="2">Shoot tissue taken approximately 20 cm above the soil surface</tissue>
    </source>
</reference>
<organism evidence="2">
    <name type="scientific">Arundo donax</name>
    <name type="common">Giant reed</name>
    <name type="synonym">Donax arundinaceus</name>
    <dbReference type="NCBI Taxonomy" id="35708"/>
    <lineage>
        <taxon>Eukaryota</taxon>
        <taxon>Viridiplantae</taxon>
        <taxon>Streptophyta</taxon>
        <taxon>Embryophyta</taxon>
        <taxon>Tracheophyta</taxon>
        <taxon>Spermatophyta</taxon>
        <taxon>Magnoliopsida</taxon>
        <taxon>Liliopsida</taxon>
        <taxon>Poales</taxon>
        <taxon>Poaceae</taxon>
        <taxon>PACMAD clade</taxon>
        <taxon>Arundinoideae</taxon>
        <taxon>Arundineae</taxon>
        <taxon>Arundo</taxon>
    </lineage>
</organism>
<proteinExistence type="predicted"/>
<feature type="compositionally biased region" description="Basic and acidic residues" evidence="1">
    <location>
        <begin position="1"/>
        <end position="11"/>
    </location>
</feature>
<dbReference type="AlphaFoldDB" id="A0A0A9UEC0"/>